<name>A0A2R4VZY3_THEAF</name>
<feature type="domain" description="NADH:quinone oxidoreductase/Mrp antiporter transmembrane" evidence="7">
    <location>
        <begin position="135"/>
        <end position="424"/>
    </location>
</feature>
<feature type="transmembrane region" description="Helical" evidence="6">
    <location>
        <begin position="412"/>
        <end position="439"/>
    </location>
</feature>
<comment type="subcellular location">
    <subcellularLocation>
        <location evidence="1">Endomembrane system</location>
        <topology evidence="1">Multi-pass membrane protein</topology>
    </subcellularLocation>
    <subcellularLocation>
        <location evidence="5">Membrane</location>
        <topology evidence="5">Multi-pass membrane protein</topology>
    </subcellularLocation>
</comment>
<organism evidence="9 10">
    <name type="scientific">Thermodesulfobium acidiphilum</name>
    <dbReference type="NCBI Taxonomy" id="1794699"/>
    <lineage>
        <taxon>Bacteria</taxon>
        <taxon>Pseudomonadati</taxon>
        <taxon>Thermodesulfobiota</taxon>
        <taxon>Thermodesulfobiia</taxon>
        <taxon>Thermodesulfobiales</taxon>
        <taxon>Thermodesulfobiaceae</taxon>
        <taxon>Thermodesulfobium</taxon>
    </lineage>
</organism>
<dbReference type="KEGG" id="taci:TDSAC_0606"/>
<evidence type="ECO:0000256" key="4">
    <source>
        <dbReference type="ARBA" id="ARBA00023136"/>
    </source>
</evidence>
<evidence type="ECO:0000256" key="2">
    <source>
        <dbReference type="ARBA" id="ARBA00022692"/>
    </source>
</evidence>
<protein>
    <submittedName>
        <fullName evidence="9">Multicomponent Na+:H+ antiporter subunit A</fullName>
    </submittedName>
</protein>
<feature type="transmembrane region" description="Helical" evidence="6">
    <location>
        <begin position="172"/>
        <end position="192"/>
    </location>
</feature>
<proteinExistence type="predicted"/>
<dbReference type="EMBL" id="CP020921">
    <property type="protein sequence ID" value="AWB09980.1"/>
    <property type="molecule type" value="Genomic_DNA"/>
</dbReference>
<evidence type="ECO:0000313" key="9">
    <source>
        <dbReference type="EMBL" id="AWB09980.1"/>
    </source>
</evidence>
<dbReference type="OrthoDB" id="9807568at2"/>
<feature type="transmembrane region" description="Helical" evidence="6">
    <location>
        <begin position="277"/>
        <end position="297"/>
    </location>
</feature>
<dbReference type="PRINTS" id="PR01434">
    <property type="entry name" value="NADHDHGNASE5"/>
</dbReference>
<feature type="transmembrane region" description="Helical" evidence="6">
    <location>
        <begin position="208"/>
        <end position="228"/>
    </location>
</feature>
<accession>A0A2R4VZY3</accession>
<dbReference type="InterPro" id="IPR001750">
    <property type="entry name" value="ND/Mrp_TM"/>
</dbReference>
<evidence type="ECO:0000259" key="7">
    <source>
        <dbReference type="Pfam" id="PF00361"/>
    </source>
</evidence>
<feature type="transmembrane region" description="Helical" evidence="6">
    <location>
        <begin position="608"/>
        <end position="627"/>
    </location>
</feature>
<dbReference type="InterPro" id="IPR001516">
    <property type="entry name" value="Proton_antipo_N"/>
</dbReference>
<keyword evidence="2 5" id="KW-0812">Transmembrane</keyword>
<evidence type="ECO:0000256" key="3">
    <source>
        <dbReference type="ARBA" id="ARBA00022989"/>
    </source>
</evidence>
<dbReference type="Pfam" id="PF00662">
    <property type="entry name" value="Proton_antipo_N"/>
    <property type="match status" value="1"/>
</dbReference>
<dbReference type="AlphaFoldDB" id="A0A2R4VZY3"/>
<feature type="transmembrane region" description="Helical" evidence="6">
    <location>
        <begin position="249"/>
        <end position="271"/>
    </location>
</feature>
<feature type="transmembrane region" description="Helical" evidence="6">
    <location>
        <begin position="6"/>
        <end position="25"/>
    </location>
</feature>
<reference evidence="9 10" key="1">
    <citation type="submission" date="2017-04" db="EMBL/GenBank/DDBJ databases">
        <title>Genomic insights into metabolism of Thermodesulfobium acidiphilum.</title>
        <authorList>
            <person name="Toshchakov S.V."/>
            <person name="Frolov E.N."/>
            <person name="Kublanov I.V."/>
            <person name="Samarov N.I."/>
            <person name="Novikov A."/>
            <person name="Lebedinsky A.V."/>
            <person name="Bonch-Osmolovskaya E.A."/>
            <person name="Chernyh N.A."/>
        </authorList>
    </citation>
    <scope>NUCLEOTIDE SEQUENCE [LARGE SCALE GENOMIC DNA]</scope>
    <source>
        <strain evidence="9 10">3127-1</strain>
    </source>
</reference>
<feature type="transmembrane region" description="Helical" evidence="6">
    <location>
        <begin position="85"/>
        <end position="105"/>
    </location>
</feature>
<dbReference type="GO" id="GO:0016020">
    <property type="term" value="C:membrane"/>
    <property type="evidence" value="ECO:0007669"/>
    <property type="project" value="UniProtKB-SubCell"/>
</dbReference>
<dbReference type="InterPro" id="IPR050616">
    <property type="entry name" value="CPA3_Na-H_Antiporter_A"/>
</dbReference>
<gene>
    <name evidence="9" type="ORF">TDSAC_0606</name>
</gene>
<sequence>MIDKNFIIFLSIGILFSGSIISFLFYKINSCKFHGSISIITSLISFLAIIYLCINFINYPFSTSPFSQNLFNIINLNLILRADGINLFFALFGSFISFCVCIYSFEYMSHEKNGMGRFFGFMQLFIGGYLGVVLSDNLIWTYVFFELIGLCSYQLIGFWYERDLSSYSAKKAYLMTHIAGYGLLLGIIAIAYCTNGNLIISKLEGSNFGIYINLILMGILIACMAKSVQWPLHTWIPFAMNTVTPVSALLHAACLVKAGVYILVKTYLILYPYPFPWNALIVTVGSLTSLIGVMYALKQTEIKKLLAFHTVSQIGYMVAGIGLGTPLGIASALFHALNHGLFKCTLFLCSGIIQNATGSKDLTKMGGLFKKLPFTAALFLIGSFSISGVPGFNGFISKWIFYYAAIQANYPFAAAIGLIASTLTLLSFIKASSTAFFGFQKEEFKNIQEGKYKIEIFSISLLAIFCILIGILPQFLISYLLVPALHSLNLNLNQEIFNFNLGVLLSSGGGYLASFTAIFAIIAIFIPIIIIFVSNKSFKRVQSFTGGEVKISSLKSINAFDYIFDVESLSKNFYRFTDSDKWYDFSNDLLKTAFEIIYIPIRWLENEMWLVMSMVSMIIVIAFAQLIKW</sequence>
<dbReference type="PANTHER" id="PTHR43373">
    <property type="entry name" value="NA(+)/H(+) ANTIPORTER SUBUNIT"/>
    <property type="match status" value="1"/>
</dbReference>
<evidence type="ECO:0000313" key="10">
    <source>
        <dbReference type="Proteomes" id="UP000244792"/>
    </source>
</evidence>
<feature type="transmembrane region" description="Helical" evidence="6">
    <location>
        <begin position="459"/>
        <end position="482"/>
    </location>
</feature>
<feature type="transmembrane region" description="Helical" evidence="6">
    <location>
        <begin position="372"/>
        <end position="392"/>
    </location>
</feature>
<keyword evidence="3 6" id="KW-1133">Transmembrane helix</keyword>
<evidence type="ECO:0000256" key="6">
    <source>
        <dbReference type="SAM" id="Phobius"/>
    </source>
</evidence>
<keyword evidence="10" id="KW-1185">Reference proteome</keyword>
<dbReference type="Pfam" id="PF00361">
    <property type="entry name" value="Proton_antipo_M"/>
    <property type="match status" value="1"/>
</dbReference>
<keyword evidence="4 6" id="KW-0472">Membrane</keyword>
<dbReference type="GO" id="GO:0012505">
    <property type="term" value="C:endomembrane system"/>
    <property type="evidence" value="ECO:0007669"/>
    <property type="project" value="UniProtKB-SubCell"/>
</dbReference>
<feature type="transmembrane region" description="Helical" evidence="6">
    <location>
        <begin position="511"/>
        <end position="533"/>
    </location>
</feature>
<dbReference type="Proteomes" id="UP000244792">
    <property type="component" value="Chromosome"/>
</dbReference>
<dbReference type="RefSeq" id="WP_108308813.1">
    <property type="nucleotide sequence ID" value="NZ_CP020921.1"/>
</dbReference>
<feature type="domain" description="NADH-Ubiquinone oxidoreductase (complex I) chain 5 N-terminal" evidence="8">
    <location>
        <begin position="74"/>
        <end position="119"/>
    </location>
</feature>
<evidence type="ECO:0000256" key="5">
    <source>
        <dbReference type="RuleBase" id="RU000320"/>
    </source>
</evidence>
<dbReference type="PANTHER" id="PTHR43373:SF1">
    <property type="entry name" value="NA(+)_H(+) ANTIPORTER SUBUNIT A"/>
    <property type="match status" value="1"/>
</dbReference>
<feature type="transmembrane region" description="Helical" evidence="6">
    <location>
        <begin position="117"/>
        <end position="134"/>
    </location>
</feature>
<evidence type="ECO:0000256" key="1">
    <source>
        <dbReference type="ARBA" id="ARBA00004127"/>
    </source>
</evidence>
<feature type="transmembrane region" description="Helical" evidence="6">
    <location>
        <begin position="37"/>
        <end position="57"/>
    </location>
</feature>
<evidence type="ECO:0000259" key="8">
    <source>
        <dbReference type="Pfam" id="PF00662"/>
    </source>
</evidence>
<feature type="transmembrane region" description="Helical" evidence="6">
    <location>
        <begin position="140"/>
        <end position="160"/>
    </location>
</feature>